<name>A0ABR1IKN6_9AGAR</name>
<accession>A0ABR1IKN6</accession>
<keyword evidence="3" id="KW-1185">Reference proteome</keyword>
<comment type="caution">
    <text evidence="2">The sequence shown here is derived from an EMBL/GenBank/DDBJ whole genome shotgun (WGS) entry which is preliminary data.</text>
</comment>
<evidence type="ECO:0000313" key="3">
    <source>
        <dbReference type="Proteomes" id="UP001498398"/>
    </source>
</evidence>
<gene>
    <name evidence="2" type="ORF">VKT23_020540</name>
</gene>
<evidence type="ECO:0000256" key="1">
    <source>
        <dbReference type="SAM" id="MobiDB-lite"/>
    </source>
</evidence>
<feature type="compositionally biased region" description="Basic and acidic residues" evidence="1">
    <location>
        <begin position="1"/>
        <end position="13"/>
    </location>
</feature>
<feature type="region of interest" description="Disordered" evidence="1">
    <location>
        <begin position="1"/>
        <end position="56"/>
    </location>
</feature>
<dbReference type="EMBL" id="JBANRG010000139">
    <property type="protein sequence ID" value="KAK7433824.1"/>
    <property type="molecule type" value="Genomic_DNA"/>
</dbReference>
<feature type="compositionally biased region" description="Polar residues" evidence="1">
    <location>
        <begin position="34"/>
        <end position="55"/>
    </location>
</feature>
<feature type="compositionally biased region" description="Basic and acidic residues" evidence="1">
    <location>
        <begin position="20"/>
        <end position="33"/>
    </location>
</feature>
<organism evidence="2 3">
    <name type="scientific">Marasmiellus scandens</name>
    <dbReference type="NCBI Taxonomy" id="2682957"/>
    <lineage>
        <taxon>Eukaryota</taxon>
        <taxon>Fungi</taxon>
        <taxon>Dikarya</taxon>
        <taxon>Basidiomycota</taxon>
        <taxon>Agaricomycotina</taxon>
        <taxon>Agaricomycetes</taxon>
        <taxon>Agaricomycetidae</taxon>
        <taxon>Agaricales</taxon>
        <taxon>Marasmiineae</taxon>
        <taxon>Omphalotaceae</taxon>
        <taxon>Marasmiellus</taxon>
    </lineage>
</organism>
<dbReference type="Proteomes" id="UP001498398">
    <property type="component" value="Unassembled WGS sequence"/>
</dbReference>
<evidence type="ECO:0000313" key="2">
    <source>
        <dbReference type="EMBL" id="KAK7433824.1"/>
    </source>
</evidence>
<protein>
    <submittedName>
        <fullName evidence="2">Uncharacterized protein</fullName>
    </submittedName>
</protein>
<sequence>MRRPYNDEYKENRSIASDDCDNRSRLTSKRDNSVSRFGSGSSAAAPSRDMFQNTTDPKKALMDKEATLAGEMVRATEVLKESSARRC</sequence>
<proteinExistence type="predicted"/>
<reference evidence="2 3" key="1">
    <citation type="submission" date="2024-01" db="EMBL/GenBank/DDBJ databases">
        <title>A draft genome for the cacao thread blight pathogen Marasmiellus scandens.</title>
        <authorList>
            <person name="Baruah I.K."/>
            <person name="Leung J."/>
            <person name="Bukari Y."/>
            <person name="Amoako-Attah I."/>
            <person name="Meinhardt L.W."/>
            <person name="Bailey B.A."/>
            <person name="Cohen S.P."/>
        </authorList>
    </citation>
    <scope>NUCLEOTIDE SEQUENCE [LARGE SCALE GENOMIC DNA]</scope>
    <source>
        <strain evidence="2 3">GH-19</strain>
    </source>
</reference>